<dbReference type="Proteomes" id="UP000678228">
    <property type="component" value="Unassembled WGS sequence"/>
</dbReference>
<gene>
    <name evidence="1" type="ORF">J7W16_07730</name>
</gene>
<sequence>MKINKTIPDVYIPSMKKEKERPIEKIDSVTPESENEAVSQLVETEVKEELMDEKEIDQQEKRKLVYDPWAALLFGRTHPVMNSHNPKE</sequence>
<accession>A0A940WV31</accession>
<dbReference type="EMBL" id="JAGKSQ010000003">
    <property type="protein sequence ID" value="MBP3951022.1"/>
    <property type="molecule type" value="Genomic_DNA"/>
</dbReference>
<organism evidence="1 2">
    <name type="scientific">Halalkalibacter suaedae</name>
    <dbReference type="NCBI Taxonomy" id="2822140"/>
    <lineage>
        <taxon>Bacteria</taxon>
        <taxon>Bacillati</taxon>
        <taxon>Bacillota</taxon>
        <taxon>Bacilli</taxon>
        <taxon>Bacillales</taxon>
        <taxon>Bacillaceae</taxon>
        <taxon>Halalkalibacter</taxon>
    </lineage>
</organism>
<protein>
    <submittedName>
        <fullName evidence="1">Uncharacterized protein</fullName>
    </submittedName>
</protein>
<comment type="caution">
    <text evidence="1">The sequence shown here is derived from an EMBL/GenBank/DDBJ whole genome shotgun (WGS) entry which is preliminary data.</text>
</comment>
<dbReference type="RefSeq" id="WP_210596728.1">
    <property type="nucleotide sequence ID" value="NZ_JAGKSQ010000003.1"/>
</dbReference>
<name>A0A940WV31_9BACI</name>
<evidence type="ECO:0000313" key="1">
    <source>
        <dbReference type="EMBL" id="MBP3951022.1"/>
    </source>
</evidence>
<reference evidence="1" key="1">
    <citation type="submission" date="2021-03" db="EMBL/GenBank/DDBJ databases">
        <title>Bacillus suaedae sp. nov., isolated from Suaeda aralocaspica.</title>
        <authorList>
            <person name="Lei R.F.R."/>
        </authorList>
    </citation>
    <scope>NUCLEOTIDE SEQUENCE</scope>
    <source>
        <strain evidence="1">YZJH907-2</strain>
    </source>
</reference>
<keyword evidence="2" id="KW-1185">Reference proteome</keyword>
<dbReference type="AlphaFoldDB" id="A0A940WV31"/>
<evidence type="ECO:0000313" key="2">
    <source>
        <dbReference type="Proteomes" id="UP000678228"/>
    </source>
</evidence>
<proteinExistence type="predicted"/>